<dbReference type="InterPro" id="IPR043990">
    <property type="entry name" value="AC_1"/>
</dbReference>
<dbReference type="CDD" id="cd01344">
    <property type="entry name" value="PL2_Passenger_AT"/>
    <property type="match status" value="1"/>
</dbReference>
<dbReference type="InterPro" id="IPR012332">
    <property type="entry name" value="Autotransporter_pectin_lyase_C"/>
</dbReference>
<dbReference type="InterPro" id="IPR051551">
    <property type="entry name" value="Autotransporter_adhesion"/>
</dbReference>
<evidence type="ECO:0000259" key="2">
    <source>
        <dbReference type="PROSITE" id="PS51208"/>
    </source>
</evidence>
<dbReference type="PROSITE" id="PS51208">
    <property type="entry name" value="AUTOTRANSPORTER"/>
    <property type="match status" value="1"/>
</dbReference>
<feature type="signal peptide" evidence="1">
    <location>
        <begin position="1"/>
        <end position="24"/>
    </location>
</feature>
<proteinExistence type="predicted"/>
<comment type="caution">
    <text evidence="3">The sequence shown here is derived from an EMBL/GenBank/DDBJ whole genome shotgun (WGS) entry which is preliminary data.</text>
</comment>
<dbReference type="Gene3D" id="2.160.20.20">
    <property type="match status" value="1"/>
</dbReference>
<dbReference type="PROSITE" id="PS51257">
    <property type="entry name" value="PROKAR_LIPOPROTEIN"/>
    <property type="match status" value="1"/>
</dbReference>
<dbReference type="EMBL" id="JAPMOU010000039">
    <property type="protein sequence ID" value="MDE1464625.1"/>
    <property type="molecule type" value="Genomic_DNA"/>
</dbReference>
<keyword evidence="1" id="KW-0732">Signal</keyword>
<keyword evidence="4" id="KW-1185">Reference proteome</keyword>
<organism evidence="3 4">
    <name type="scientific">Spartinivicinus poritis</name>
    <dbReference type="NCBI Taxonomy" id="2994640"/>
    <lineage>
        <taxon>Bacteria</taxon>
        <taxon>Pseudomonadati</taxon>
        <taxon>Pseudomonadota</taxon>
        <taxon>Gammaproteobacteria</taxon>
        <taxon>Oceanospirillales</taxon>
        <taxon>Zooshikellaceae</taxon>
        <taxon>Spartinivicinus</taxon>
    </lineage>
</organism>
<dbReference type="Proteomes" id="UP001528823">
    <property type="component" value="Unassembled WGS sequence"/>
</dbReference>
<protein>
    <submittedName>
        <fullName evidence="3">Autotransporter outer membrane beta-barrel domain-containing protein</fullName>
    </submittedName>
</protein>
<evidence type="ECO:0000313" key="4">
    <source>
        <dbReference type="Proteomes" id="UP001528823"/>
    </source>
</evidence>
<dbReference type="InterPro" id="IPR005546">
    <property type="entry name" value="Autotransporte_beta"/>
</dbReference>
<reference evidence="3 4" key="1">
    <citation type="submission" date="2022-11" db="EMBL/GenBank/DDBJ databases">
        <title>Spartinivicinus poritis sp. nov., isolated from scleractinian coral Porites lutea.</title>
        <authorList>
            <person name="Zhang G."/>
            <person name="Cai L."/>
            <person name="Wei Q."/>
        </authorList>
    </citation>
    <scope>NUCLEOTIDE SEQUENCE [LARGE SCALE GENOMIC DNA]</scope>
    <source>
        <strain evidence="3 4">A2-2</strain>
    </source>
</reference>
<dbReference type="RefSeq" id="WP_274690950.1">
    <property type="nucleotide sequence ID" value="NZ_JAPMOU010000039.1"/>
</dbReference>
<dbReference type="Pfam" id="PF03797">
    <property type="entry name" value="Autotransporter"/>
    <property type="match status" value="1"/>
</dbReference>
<dbReference type="PANTHER" id="PTHR35037:SF3">
    <property type="entry name" value="C-TERMINAL REGION OF AIDA-LIKE PROTEIN"/>
    <property type="match status" value="1"/>
</dbReference>
<dbReference type="Pfam" id="PF18883">
    <property type="entry name" value="AC_1"/>
    <property type="match status" value="1"/>
</dbReference>
<dbReference type="NCBIfam" id="TIGR01414">
    <property type="entry name" value="autotrans_barl"/>
    <property type="match status" value="1"/>
</dbReference>
<dbReference type="SUPFAM" id="SSF51126">
    <property type="entry name" value="Pectin lyase-like"/>
    <property type="match status" value="1"/>
</dbReference>
<sequence>MKLKYIALSVAVANSYLYSPIIFSACSNTMPANGESVSCTGTTTVNDTNIADITNSNVTFVIESGATVENTGTMGNGIEVSGAGLDNISIINRGTIIRTNGAGNATMNEGNAVKTTSSVTNLSFSNEGIIRVEGGGNSGYEGVVVRGTGIMANNSGTIIVNDSSSGDAILVLGDNSVFNNSGNITGTDSPAKPIFGVTFDGKDSVFNNTGTVSLTTDTGEAVNIGFGVTADGATLNNSGTIEIKDNVPGFADGFGDVIIIRNMGGDSFFINNMPNGIISHETNGDAIIVDDNVNISREFINNQGMIQGNITLNLGDDSIDNTGTITGNVSLGDGNDSFTNNGTTTGDVDTGAGNDTLINNANSTITGNVDLGDGDNSFTNSGTTTGDVSAGTGNDTLINNSNLTITGNVDLGDGDNSFTNSGTTTGDVTTGTGNDTLINNANSTIAGNIALGDGNNNFTNSGTTTGNVTTGTGADTLINNANSTITGNITLGDGDDTFNESGTIRNSNVDLGLGTDRMTVFSTALLENITALDGGDDASSGDGAVDQLIFDGWQGTVPLVNNWENITFTNSAIGNLGGSRTITTEQFTINNSATIIAIGSSPGAYTVTGNVVNNGTLTLGDVEANDTFTVGGNYSGTGQLVLDTVLAGDGAASDLLIVNGSSSGATSLTIQNAGGTGAETIGDGILVVQVDGVSTASSFTLANDYLIGGAYEYNLFFQNQAGTDQNWYLRSVGIRQEAPIYKSIPVVMGRFIWDSIGSFHERDTYDVMNARHGRVVNREHDNKPRTGWARVYSNNYKFRFDKANDFDADWSGFQAGLDLYRYYDKDRLQSARAGAYIGSGTFDEKVDGLNDQKIGDVDMTSYSVGLYTTVISDEGWYLDGIVQLSTYEFDSKSISNVKGDTDGKGLVASIEYGHPIVVTEDEKTIIEPQVQLAYQRLDFDKFDDELNNTKIAEIDIKDQNKVLLRAGIRAEQSIAYDQASLAHNQKNIKLYTEANLYKEWGNDIEVKLNDTKTTLDPGDIWYGLGLGVIGEVTENSSTFANVEWQRDLDGENHRGIKGEIGIRVLW</sequence>
<dbReference type="PANTHER" id="PTHR35037">
    <property type="entry name" value="C-TERMINAL REGION OF AIDA-LIKE PROTEIN"/>
    <property type="match status" value="1"/>
</dbReference>
<evidence type="ECO:0000313" key="3">
    <source>
        <dbReference type="EMBL" id="MDE1464625.1"/>
    </source>
</evidence>
<feature type="domain" description="Autotransporter" evidence="2">
    <location>
        <begin position="780"/>
        <end position="1066"/>
    </location>
</feature>
<dbReference type="Gene3D" id="2.40.128.130">
    <property type="entry name" value="Autotransporter beta-domain"/>
    <property type="match status" value="1"/>
</dbReference>
<dbReference type="InterPro" id="IPR006315">
    <property type="entry name" value="OM_autotransptr_brl_dom"/>
</dbReference>
<dbReference type="InterPro" id="IPR011050">
    <property type="entry name" value="Pectin_lyase_fold/virulence"/>
</dbReference>
<dbReference type="SMART" id="SM00869">
    <property type="entry name" value="Autotransporter"/>
    <property type="match status" value="1"/>
</dbReference>
<feature type="chain" id="PRO_5046743555" evidence="1">
    <location>
        <begin position="25"/>
        <end position="1066"/>
    </location>
</feature>
<gene>
    <name evidence="3" type="ORF">ORQ98_21915</name>
</gene>
<dbReference type="SUPFAM" id="SSF103515">
    <property type="entry name" value="Autotransporter"/>
    <property type="match status" value="1"/>
</dbReference>
<evidence type="ECO:0000256" key="1">
    <source>
        <dbReference type="SAM" id="SignalP"/>
    </source>
</evidence>
<accession>A0ABT5UEL1</accession>
<dbReference type="InterPro" id="IPR036709">
    <property type="entry name" value="Autotransporte_beta_dom_sf"/>
</dbReference>
<name>A0ABT5UEL1_9GAMM</name>